<dbReference type="GO" id="GO:0016020">
    <property type="term" value="C:membrane"/>
    <property type="evidence" value="ECO:0007669"/>
    <property type="project" value="InterPro"/>
</dbReference>
<protein>
    <submittedName>
        <fullName evidence="4">Putative phospholipid-binding lipoprotein mlaA</fullName>
    </submittedName>
</protein>
<evidence type="ECO:0000256" key="2">
    <source>
        <dbReference type="ARBA" id="ARBA00022729"/>
    </source>
</evidence>
<keyword evidence="4" id="KW-0449">Lipoprotein</keyword>
<dbReference type="AlphaFoldDB" id="A0A0D0IGE6"/>
<organism evidence="4 5">
    <name type="scientific">Haemophilus influenzae</name>
    <dbReference type="NCBI Taxonomy" id="727"/>
    <lineage>
        <taxon>Bacteria</taxon>
        <taxon>Pseudomonadati</taxon>
        <taxon>Pseudomonadota</taxon>
        <taxon>Gammaproteobacteria</taxon>
        <taxon>Pasteurellales</taxon>
        <taxon>Pasteurellaceae</taxon>
        <taxon>Haemophilus</taxon>
    </lineage>
</organism>
<evidence type="ECO:0000256" key="1">
    <source>
        <dbReference type="ARBA" id="ARBA00010634"/>
    </source>
</evidence>
<evidence type="ECO:0000256" key="3">
    <source>
        <dbReference type="SAM" id="SignalP"/>
    </source>
</evidence>
<dbReference type="GO" id="GO:0120010">
    <property type="term" value="P:intermembrane phospholipid transfer"/>
    <property type="evidence" value="ECO:0007669"/>
    <property type="project" value="TreeGrafter"/>
</dbReference>
<feature type="signal peptide" evidence="3">
    <location>
        <begin position="1"/>
        <end position="20"/>
    </location>
</feature>
<sequence>MKTKAILTALLGAIALTGCANNNDAKQVSERNDSLEDFNRTMWKFNYNVIDRYVLEPAAKGWNNYVPKPISSGLAGIANNLDEPVSFINRLIEGEPKKAFVHFNRFWINTVFGLGGFIDFASASKELRIDNQRGFGETLGSYGVDAGTYIVLPIYNATTPRQLTGAVVDAAYMYPFWQWVGGPWALVKYGVQAVDARAKNLNNAELLRQAQDPYITFREAYYQNLQFKVNDGKLVESKESLPDDILKEID</sequence>
<comment type="similarity">
    <text evidence="1">Belongs to the MlaA family.</text>
</comment>
<dbReference type="Pfam" id="PF04333">
    <property type="entry name" value="MlaA"/>
    <property type="match status" value="1"/>
</dbReference>
<dbReference type="InterPro" id="IPR007428">
    <property type="entry name" value="MlaA"/>
</dbReference>
<evidence type="ECO:0000313" key="5">
    <source>
        <dbReference type="Proteomes" id="UP000050700"/>
    </source>
</evidence>
<dbReference type="PATRIC" id="fig|727.559.peg.1634"/>
<dbReference type="PROSITE" id="PS51257">
    <property type="entry name" value="PROKAR_LIPOPROTEIN"/>
    <property type="match status" value="1"/>
</dbReference>
<comment type="caution">
    <text evidence="4">The sequence shown here is derived from an EMBL/GenBank/DDBJ whole genome shotgun (WGS) entry which is preliminary data.</text>
</comment>
<dbReference type="PANTHER" id="PTHR30035:SF3">
    <property type="entry name" value="INTERMEMBRANE PHOSPHOLIPID TRANSPORT SYSTEM LIPOPROTEIN MLAA"/>
    <property type="match status" value="1"/>
</dbReference>
<name>A0A0D0IGE6_HAEIF</name>
<dbReference type="PRINTS" id="PR01805">
    <property type="entry name" value="VACJLIPOPROT"/>
</dbReference>
<proteinExistence type="inferred from homology"/>
<dbReference type="EMBL" id="JMQP01000001">
    <property type="protein sequence ID" value="KIS36601.1"/>
    <property type="molecule type" value="Genomic_DNA"/>
</dbReference>
<dbReference type="Proteomes" id="UP000050700">
    <property type="component" value="Unassembled WGS sequence"/>
</dbReference>
<evidence type="ECO:0000313" key="4">
    <source>
        <dbReference type="EMBL" id="KIS36601.1"/>
    </source>
</evidence>
<feature type="chain" id="PRO_5014222595" evidence="3">
    <location>
        <begin position="21"/>
        <end position="250"/>
    </location>
</feature>
<accession>A0A0D0IGE6</accession>
<dbReference type="RefSeq" id="WP_015701823.1">
    <property type="nucleotide sequence ID" value="NZ_AP018771.1"/>
</dbReference>
<reference evidence="4 5" key="1">
    <citation type="submission" date="2014-05" db="EMBL/GenBank/DDBJ databases">
        <title>Methylome analysis of the phasevarions of Haemophilus influenzae.</title>
        <authorList>
            <person name="Atack J.M."/>
            <person name="Fox K.L."/>
            <person name="Power P.M."/>
            <person name="Clark T."/>
            <person name="Jurcisek J."/>
            <person name="Korlach J."/>
            <person name="Bakaletz L.O."/>
            <person name="Jennings M.P."/>
        </authorList>
    </citation>
    <scope>NUCLEOTIDE SEQUENCE [LARGE SCALE GENOMIC DNA]</scope>
    <source>
        <strain evidence="4 5">1209</strain>
    </source>
</reference>
<dbReference type="PANTHER" id="PTHR30035">
    <property type="entry name" value="LIPOPROTEIN VACJ-RELATED"/>
    <property type="match status" value="1"/>
</dbReference>
<keyword evidence="2 3" id="KW-0732">Signal</keyword>
<gene>
    <name evidence="4" type="primary">mlaA</name>
    <name evidence="4" type="ORF">NTHI1209_00015</name>
</gene>